<dbReference type="CDD" id="cd00685">
    <property type="entry name" value="Trans_IPPS_HT"/>
    <property type="match status" value="1"/>
</dbReference>
<evidence type="ECO:0000313" key="13">
    <source>
        <dbReference type="Proteomes" id="UP000076532"/>
    </source>
</evidence>
<dbReference type="OrthoDB" id="6921389at2759"/>
<evidence type="ECO:0000256" key="1">
    <source>
        <dbReference type="ARBA" id="ARBA00001946"/>
    </source>
</evidence>
<comment type="similarity">
    <text evidence="2 11">Belongs to the FPP/GGPP synthase family.</text>
</comment>
<protein>
    <recommendedName>
        <fullName evidence="9">(2E,6E)-farnesyl diphosphate synthase</fullName>
    </recommendedName>
    <alternativeName>
        <fullName evidence="8">Dimethylallyltranstransferase</fullName>
    </alternativeName>
    <alternativeName>
        <fullName evidence="7">Farnesyl diphosphate synthase</fullName>
    </alternativeName>
    <alternativeName>
        <fullName evidence="5">Farnesyltranstransferase</fullName>
    </alternativeName>
    <alternativeName>
        <fullName evidence="10">Geranylgeranyl diphosphate synthase</fullName>
    </alternativeName>
    <alternativeName>
        <fullName evidence="6">Geranyltranstransferase</fullName>
    </alternativeName>
</protein>
<dbReference type="InterPro" id="IPR008949">
    <property type="entry name" value="Isoprenoid_synthase_dom_sf"/>
</dbReference>
<dbReference type="GO" id="GO:0008299">
    <property type="term" value="P:isoprenoid biosynthetic process"/>
    <property type="evidence" value="ECO:0007669"/>
    <property type="project" value="InterPro"/>
</dbReference>
<evidence type="ECO:0000256" key="8">
    <source>
        <dbReference type="ARBA" id="ARBA00032448"/>
    </source>
</evidence>
<dbReference type="Gene3D" id="1.10.600.10">
    <property type="entry name" value="Farnesyl Diphosphate Synthase"/>
    <property type="match status" value="1"/>
</dbReference>
<evidence type="ECO:0000256" key="5">
    <source>
        <dbReference type="ARBA" id="ARBA00032052"/>
    </source>
</evidence>
<dbReference type="SUPFAM" id="SSF48576">
    <property type="entry name" value="Terpenoid synthases"/>
    <property type="match status" value="1"/>
</dbReference>
<dbReference type="SFLD" id="SFLDS00005">
    <property type="entry name" value="Isoprenoid_Synthase_Type_I"/>
    <property type="match status" value="1"/>
</dbReference>
<organism evidence="12 13">
    <name type="scientific">Athelia psychrophila</name>
    <dbReference type="NCBI Taxonomy" id="1759441"/>
    <lineage>
        <taxon>Eukaryota</taxon>
        <taxon>Fungi</taxon>
        <taxon>Dikarya</taxon>
        <taxon>Basidiomycota</taxon>
        <taxon>Agaricomycotina</taxon>
        <taxon>Agaricomycetes</taxon>
        <taxon>Agaricomycetidae</taxon>
        <taxon>Atheliales</taxon>
        <taxon>Atheliaceae</taxon>
        <taxon>Athelia</taxon>
    </lineage>
</organism>
<name>A0A166RQA6_9AGAM</name>
<evidence type="ECO:0000256" key="10">
    <source>
        <dbReference type="ARBA" id="ARBA00033096"/>
    </source>
</evidence>
<dbReference type="InterPro" id="IPR033749">
    <property type="entry name" value="Polyprenyl_synt_CS"/>
</dbReference>
<evidence type="ECO:0000256" key="7">
    <source>
        <dbReference type="ARBA" id="ARBA00032424"/>
    </source>
</evidence>
<dbReference type="Proteomes" id="UP000076532">
    <property type="component" value="Unassembled WGS sequence"/>
</dbReference>
<dbReference type="AlphaFoldDB" id="A0A166RQA6"/>
<evidence type="ECO:0000256" key="3">
    <source>
        <dbReference type="ARBA" id="ARBA00022723"/>
    </source>
</evidence>
<evidence type="ECO:0000256" key="4">
    <source>
        <dbReference type="ARBA" id="ARBA00022842"/>
    </source>
</evidence>
<dbReference type="PROSITE" id="PS00723">
    <property type="entry name" value="POLYPRENYL_SYNTHASE_1"/>
    <property type="match status" value="1"/>
</dbReference>
<dbReference type="GO" id="GO:0004659">
    <property type="term" value="F:prenyltransferase activity"/>
    <property type="evidence" value="ECO:0007669"/>
    <property type="project" value="InterPro"/>
</dbReference>
<dbReference type="STRING" id="436010.A0A166RQA6"/>
<dbReference type="PROSITE" id="PS00444">
    <property type="entry name" value="POLYPRENYL_SYNTHASE_2"/>
    <property type="match status" value="1"/>
</dbReference>
<keyword evidence="11" id="KW-0808">Transferase</keyword>
<evidence type="ECO:0000256" key="9">
    <source>
        <dbReference type="ARBA" id="ARBA00032873"/>
    </source>
</evidence>
<dbReference type="PANTHER" id="PTHR12001:SF44">
    <property type="entry name" value="GERANYLGERANYL PYROPHOSPHATE SYNTHASE"/>
    <property type="match status" value="1"/>
</dbReference>
<dbReference type="GO" id="GO:0046872">
    <property type="term" value="F:metal ion binding"/>
    <property type="evidence" value="ECO:0007669"/>
    <property type="project" value="UniProtKB-KW"/>
</dbReference>
<reference evidence="12 13" key="1">
    <citation type="journal article" date="2016" name="Mol. Biol. Evol.">
        <title>Comparative Genomics of Early-Diverging Mushroom-Forming Fungi Provides Insights into the Origins of Lignocellulose Decay Capabilities.</title>
        <authorList>
            <person name="Nagy L.G."/>
            <person name="Riley R."/>
            <person name="Tritt A."/>
            <person name="Adam C."/>
            <person name="Daum C."/>
            <person name="Floudas D."/>
            <person name="Sun H."/>
            <person name="Yadav J.S."/>
            <person name="Pangilinan J."/>
            <person name="Larsson K.H."/>
            <person name="Matsuura K."/>
            <person name="Barry K."/>
            <person name="Labutti K."/>
            <person name="Kuo R."/>
            <person name="Ohm R.A."/>
            <person name="Bhattacharya S.S."/>
            <person name="Shirouzu T."/>
            <person name="Yoshinaga Y."/>
            <person name="Martin F.M."/>
            <person name="Grigoriev I.V."/>
            <person name="Hibbett D.S."/>
        </authorList>
    </citation>
    <scope>NUCLEOTIDE SEQUENCE [LARGE SCALE GENOMIC DNA]</scope>
    <source>
        <strain evidence="12 13">CBS 109695</strain>
    </source>
</reference>
<dbReference type="EMBL" id="KV417503">
    <property type="protein sequence ID" value="KZP28530.1"/>
    <property type="molecule type" value="Genomic_DNA"/>
</dbReference>
<evidence type="ECO:0000313" key="12">
    <source>
        <dbReference type="EMBL" id="KZP28530.1"/>
    </source>
</evidence>
<evidence type="ECO:0000256" key="2">
    <source>
        <dbReference type="ARBA" id="ARBA00006706"/>
    </source>
</evidence>
<keyword evidence="4" id="KW-0460">Magnesium</keyword>
<evidence type="ECO:0000256" key="11">
    <source>
        <dbReference type="RuleBase" id="RU004466"/>
    </source>
</evidence>
<dbReference type="InterPro" id="IPR000092">
    <property type="entry name" value="Polyprenyl_synt"/>
</dbReference>
<sequence length="329" mass="36936">MASNYDDLLGRLSKGSSWSETDESALLEPYTYITSNPGKEIRGQMIAAFNHWLKVPSEKLSIITQVVSMLHSASLLVDDIEDDSQLRRGNPVAHKIYGIPQTINTANYVYFLAYQELFKLRPDATSSDQKARLVSDAALDSVVTAELLSLHRGQGLEILWRDSLQCPTEEQYIGMVNDKTGGLFRIAVKLMMACATENIDVDFVPLVNIFGVYFQIRDDYMNLHSTQYTNNKGFAEDLTEGKFSFPVVHGVRSNTSNRQIINVLQKRPSSPTLKTHVISYLENETKSFEYTLTVMDTLEKQVKGEIQRLGGNTKLEGIVEQLHVDADAT</sequence>
<accession>A0A166RQA6</accession>
<gene>
    <name evidence="12" type="ORF">FIBSPDRAFT_1039632</name>
</gene>
<proteinExistence type="inferred from homology"/>
<keyword evidence="3" id="KW-0479">Metal-binding</keyword>
<keyword evidence="13" id="KW-1185">Reference proteome</keyword>
<dbReference type="Pfam" id="PF00348">
    <property type="entry name" value="polyprenyl_synt"/>
    <property type="match status" value="1"/>
</dbReference>
<comment type="cofactor">
    <cofactor evidence="1">
        <name>Mg(2+)</name>
        <dbReference type="ChEBI" id="CHEBI:18420"/>
    </cofactor>
</comment>
<evidence type="ECO:0000256" key="6">
    <source>
        <dbReference type="ARBA" id="ARBA00032380"/>
    </source>
</evidence>
<dbReference type="PANTHER" id="PTHR12001">
    <property type="entry name" value="GERANYLGERANYL PYROPHOSPHATE SYNTHASE"/>
    <property type="match status" value="1"/>
</dbReference>